<dbReference type="InterPro" id="IPR008160">
    <property type="entry name" value="Collagen"/>
</dbReference>
<name>A0AAN7MPG0_MYCAM</name>
<evidence type="ECO:0000256" key="1">
    <source>
        <dbReference type="ARBA" id="ARBA00004613"/>
    </source>
</evidence>
<reference evidence="8 9" key="1">
    <citation type="journal article" date="2023" name="J. Hered.">
        <title>Chromosome-level genome of the wood stork (Mycteria americana) provides insight into avian chromosome evolution.</title>
        <authorList>
            <person name="Flamio R. Jr."/>
            <person name="Ramstad K.M."/>
        </authorList>
    </citation>
    <scope>NUCLEOTIDE SEQUENCE [LARGE SCALE GENOMIC DNA]</scope>
    <source>
        <strain evidence="8">JAX WOST 10</strain>
    </source>
</reference>
<dbReference type="PRINTS" id="PR00007">
    <property type="entry name" value="COMPLEMNTC1Q"/>
</dbReference>
<feature type="region of interest" description="Disordered" evidence="6">
    <location>
        <begin position="426"/>
        <end position="500"/>
    </location>
</feature>
<dbReference type="GO" id="GO:0005576">
    <property type="term" value="C:extracellular region"/>
    <property type="evidence" value="ECO:0007669"/>
    <property type="project" value="UniProtKB-SubCell"/>
</dbReference>
<dbReference type="EMBL" id="JAUNZN010000020">
    <property type="protein sequence ID" value="KAK4809724.1"/>
    <property type="molecule type" value="Genomic_DNA"/>
</dbReference>
<dbReference type="Pfam" id="PF01391">
    <property type="entry name" value="Collagen"/>
    <property type="match status" value="1"/>
</dbReference>
<protein>
    <recommendedName>
        <fullName evidence="7">C1q domain-containing protein</fullName>
    </recommendedName>
</protein>
<comment type="caution">
    <text evidence="8">The sequence shown here is derived from an EMBL/GenBank/DDBJ whole genome shotgun (WGS) entry which is preliminary data.</text>
</comment>
<organism evidence="8 9">
    <name type="scientific">Mycteria americana</name>
    <name type="common">Wood stork</name>
    <dbReference type="NCBI Taxonomy" id="33587"/>
    <lineage>
        <taxon>Eukaryota</taxon>
        <taxon>Metazoa</taxon>
        <taxon>Chordata</taxon>
        <taxon>Craniata</taxon>
        <taxon>Vertebrata</taxon>
        <taxon>Euteleostomi</taxon>
        <taxon>Archelosauria</taxon>
        <taxon>Archosauria</taxon>
        <taxon>Dinosauria</taxon>
        <taxon>Saurischia</taxon>
        <taxon>Theropoda</taxon>
        <taxon>Coelurosauria</taxon>
        <taxon>Aves</taxon>
        <taxon>Neognathae</taxon>
        <taxon>Neoaves</taxon>
        <taxon>Aequornithes</taxon>
        <taxon>Ciconiiformes</taxon>
        <taxon>Ciconiidae</taxon>
        <taxon>Mycteria</taxon>
    </lineage>
</organism>
<keyword evidence="4" id="KW-0176">Collagen</keyword>
<keyword evidence="3" id="KW-0732">Signal</keyword>
<evidence type="ECO:0000259" key="7">
    <source>
        <dbReference type="PROSITE" id="PS50871"/>
    </source>
</evidence>
<proteinExistence type="predicted"/>
<comment type="subcellular location">
    <subcellularLocation>
        <location evidence="1">Secreted</location>
    </subcellularLocation>
</comment>
<dbReference type="InterPro" id="IPR000477">
    <property type="entry name" value="RT_dom"/>
</dbReference>
<dbReference type="PANTHER" id="PTHR33332">
    <property type="entry name" value="REVERSE TRANSCRIPTASE DOMAIN-CONTAINING PROTEIN"/>
    <property type="match status" value="1"/>
</dbReference>
<dbReference type="InterPro" id="IPR001073">
    <property type="entry name" value="C1q_dom"/>
</dbReference>
<dbReference type="Pfam" id="PF00386">
    <property type="entry name" value="C1q"/>
    <property type="match status" value="1"/>
</dbReference>
<dbReference type="Gene3D" id="2.60.120.40">
    <property type="match status" value="1"/>
</dbReference>
<dbReference type="SUPFAM" id="SSF49842">
    <property type="entry name" value="TNF-like"/>
    <property type="match status" value="1"/>
</dbReference>
<dbReference type="SMART" id="SM00110">
    <property type="entry name" value="C1Q"/>
    <property type="match status" value="1"/>
</dbReference>
<keyword evidence="9" id="KW-1185">Reference proteome</keyword>
<dbReference type="Pfam" id="PF00078">
    <property type="entry name" value="RVT_1"/>
    <property type="match status" value="1"/>
</dbReference>
<evidence type="ECO:0000256" key="5">
    <source>
        <dbReference type="ARBA" id="ARBA00023278"/>
    </source>
</evidence>
<evidence type="ECO:0000313" key="9">
    <source>
        <dbReference type="Proteomes" id="UP001333110"/>
    </source>
</evidence>
<dbReference type="InterPro" id="IPR008983">
    <property type="entry name" value="Tumour_necrosis_fac-like_dom"/>
</dbReference>
<evidence type="ECO:0000256" key="4">
    <source>
        <dbReference type="ARBA" id="ARBA00023119"/>
    </source>
</evidence>
<feature type="domain" description="C1q" evidence="7">
    <location>
        <begin position="501"/>
        <end position="633"/>
    </location>
</feature>
<evidence type="ECO:0000256" key="3">
    <source>
        <dbReference type="ARBA" id="ARBA00022729"/>
    </source>
</evidence>
<dbReference type="GO" id="GO:0005581">
    <property type="term" value="C:collagen trimer"/>
    <property type="evidence" value="ECO:0007669"/>
    <property type="project" value="UniProtKB-KW"/>
</dbReference>
<evidence type="ECO:0000256" key="6">
    <source>
        <dbReference type="SAM" id="MobiDB-lite"/>
    </source>
</evidence>
<feature type="compositionally biased region" description="Pro residues" evidence="6">
    <location>
        <begin position="479"/>
        <end position="488"/>
    </location>
</feature>
<keyword evidence="5" id="KW-0379">Hydroxylation</keyword>
<dbReference type="FunFam" id="2.60.120.40:FF:000001">
    <property type="entry name" value="Complement C1q B chain"/>
    <property type="match status" value="1"/>
</dbReference>
<dbReference type="AlphaFoldDB" id="A0AAN7MPG0"/>
<gene>
    <name evidence="8" type="ORF">QYF61_007092</name>
</gene>
<dbReference type="Proteomes" id="UP001333110">
    <property type="component" value="Unassembled WGS sequence"/>
</dbReference>
<evidence type="ECO:0000256" key="2">
    <source>
        <dbReference type="ARBA" id="ARBA00022525"/>
    </source>
</evidence>
<accession>A0AAN7MPG0</accession>
<dbReference type="CDD" id="cd01650">
    <property type="entry name" value="RT_nLTR_like"/>
    <property type="match status" value="1"/>
</dbReference>
<dbReference type="PROSITE" id="PS50871">
    <property type="entry name" value="C1Q"/>
    <property type="match status" value="1"/>
</dbReference>
<evidence type="ECO:0000313" key="8">
    <source>
        <dbReference type="EMBL" id="KAK4809724.1"/>
    </source>
</evidence>
<sequence>MWSAEVSGMKLCNAHPQLSAASHPLELQMSQLQIRRKKRRCSEDGRRRLGLNAATLKVKQVGLSTAQESQGPGGGAAWTNTRFQEMLETRSQGCSPAGDTVARLIPHHGEVPDDWRVANVTPIYKKGQKEDPGNYRPVSLTLVPGKNMERFILSALNRHVQADQVTCLMDEGKAVDVIYLDISKAFDTVSHSILLEKLAACGLVLGPVLSNIFINDLDEGIECTLSQFADDTKLCGSVDLLEGRKALQRDLDRLDQWAEANCVRFNKAKCKVLHFSHNNPMQRSRLGEEWLESCPAEKDLGLLVDSRLNMSQQCAQVAKKANGILACIRNSVASRKKVKLGTSLPEPGKPPCVQVLTPPAPLPPCSEGRASSKQSCSLDWSVFTPSKEGGRMQPGLWLATSTLAAVLGMVLLEDGVCRAPDGKDGFPGVPGLNGRPGQKGDVGEPGKSAQRTGIRGLKGDAGEPGPPGIPGNRGYHGPVGPPGLPGQPGPKGDKGKVGNILEQPRPAFSASRRSPPSLGRTVVFDNIITNQENSYSPQTGEFTCRVPGLYYFAYQVVSSGDLCLSITKNRESMVSFCDYNSRDILQVNSGSSVLSLAVGDRVSVSTDSAKNKIYSGSEADSVFSGFMLFPQTG</sequence>
<keyword evidence="2" id="KW-0964">Secreted</keyword>